<gene>
    <name evidence="2" type="ORF">PLBR_LOCUS2924</name>
</gene>
<dbReference type="InterPro" id="IPR041667">
    <property type="entry name" value="Cupin_8"/>
</dbReference>
<name>A0A3P3Y6B0_PLABS</name>
<dbReference type="SUPFAM" id="SSF51197">
    <property type="entry name" value="Clavaminate synthase-like"/>
    <property type="match status" value="1"/>
</dbReference>
<evidence type="ECO:0000313" key="3">
    <source>
        <dbReference type="Proteomes" id="UP000290189"/>
    </source>
</evidence>
<feature type="domain" description="JmjC" evidence="1">
    <location>
        <begin position="85"/>
        <end position="246"/>
    </location>
</feature>
<dbReference type="PANTHER" id="PTHR12461:SF105">
    <property type="entry name" value="HYPOXIA-INDUCIBLE FACTOR 1-ALPHA INHIBITOR"/>
    <property type="match status" value="1"/>
</dbReference>
<dbReference type="SMART" id="SM00558">
    <property type="entry name" value="JmjC"/>
    <property type="match status" value="1"/>
</dbReference>
<dbReference type="PANTHER" id="PTHR12461">
    <property type="entry name" value="HYPOXIA-INDUCIBLE FACTOR 1 ALPHA INHIBITOR-RELATED"/>
    <property type="match status" value="1"/>
</dbReference>
<proteinExistence type="predicted"/>
<evidence type="ECO:0000313" key="2">
    <source>
        <dbReference type="EMBL" id="SPQ95709.1"/>
    </source>
</evidence>
<accession>A0A3P3Y6B0</accession>
<evidence type="ECO:0000259" key="1">
    <source>
        <dbReference type="PROSITE" id="PS51184"/>
    </source>
</evidence>
<geneLocation type="mitochondrion" evidence="2"/>
<dbReference type="Gene3D" id="2.60.120.10">
    <property type="entry name" value="Jelly Rolls"/>
    <property type="match status" value="1"/>
</dbReference>
<dbReference type="EMBL" id="OVEO01000004">
    <property type="protein sequence ID" value="SPQ95709.1"/>
    <property type="molecule type" value="Genomic_DNA"/>
</dbReference>
<dbReference type="PROSITE" id="PS51184">
    <property type="entry name" value="JMJC"/>
    <property type="match status" value="1"/>
</dbReference>
<reference evidence="2 3" key="1">
    <citation type="submission" date="2018-03" db="EMBL/GenBank/DDBJ databases">
        <authorList>
            <person name="Fogelqvist J."/>
        </authorList>
    </citation>
    <scope>NUCLEOTIDE SEQUENCE [LARGE SCALE GENOMIC DNA]</scope>
</reference>
<keyword evidence="2" id="KW-0496">Mitochondrion</keyword>
<protein>
    <recommendedName>
        <fullName evidence="1">JmjC domain-containing protein</fullName>
    </recommendedName>
</protein>
<dbReference type="AlphaFoldDB" id="A0A3P3Y6B0"/>
<dbReference type="InterPro" id="IPR014710">
    <property type="entry name" value="RmlC-like_jellyroll"/>
</dbReference>
<dbReference type="InterPro" id="IPR003347">
    <property type="entry name" value="JmjC_dom"/>
</dbReference>
<organism evidence="2 3">
    <name type="scientific">Plasmodiophora brassicae</name>
    <name type="common">Clubroot disease agent</name>
    <dbReference type="NCBI Taxonomy" id="37360"/>
    <lineage>
        <taxon>Eukaryota</taxon>
        <taxon>Sar</taxon>
        <taxon>Rhizaria</taxon>
        <taxon>Endomyxa</taxon>
        <taxon>Phytomyxea</taxon>
        <taxon>Plasmodiophorida</taxon>
        <taxon>Plasmodiophoridae</taxon>
        <taxon>Plasmodiophora</taxon>
    </lineage>
</organism>
<sequence length="281" mass="30759">MLWAKRSVPVDDVAADVVDAGDAAIQADRPVVVDGLASRAGDWTVAKLLDAIGDVQVRNVFISEQSARFLYFKADRAGDTSPHLQRAPPMRFREFVERSQAACSTGRHYYLTAQLTSSLLWMALDATCSPLHYDMCHGLLLQMAGQKRFIMFPPDGIPDAYMHPVGHAHDRQSQINDICHPDLAAFPAFAGLRGTQGVVEPGQALVIPYGWMHQIEAGPGLSISVSFRWNPYEGLLRQVSTSVHAARTCGLPPAACAGIAGNLLHDAPSAVRDIYLRRMQW</sequence>
<dbReference type="Pfam" id="PF13621">
    <property type="entry name" value="Cupin_8"/>
    <property type="match status" value="1"/>
</dbReference>
<dbReference type="Proteomes" id="UP000290189">
    <property type="component" value="Unassembled WGS sequence"/>
</dbReference>